<reference evidence="2 3" key="1">
    <citation type="submission" date="2020-03" db="EMBL/GenBank/DDBJ databases">
        <title>WGS of the type strain of Planosporangium spp.</title>
        <authorList>
            <person name="Thawai C."/>
        </authorList>
    </citation>
    <scope>NUCLEOTIDE SEQUENCE [LARGE SCALE GENOMIC DNA]</scope>
    <source>
        <strain evidence="2 3">TBRC 5610</strain>
    </source>
</reference>
<comment type="caution">
    <text evidence="2">The sequence shown here is derived from an EMBL/GenBank/DDBJ whole genome shotgun (WGS) entry which is preliminary data.</text>
</comment>
<dbReference type="Pfam" id="PF17963">
    <property type="entry name" value="Big_9"/>
    <property type="match status" value="1"/>
</dbReference>
<keyword evidence="3" id="KW-1185">Reference proteome</keyword>
<evidence type="ECO:0000313" key="2">
    <source>
        <dbReference type="EMBL" id="NJC73834.1"/>
    </source>
</evidence>
<gene>
    <name evidence="2" type="ORF">HC031_29575</name>
</gene>
<feature type="non-terminal residue" evidence="2">
    <location>
        <position position="427"/>
    </location>
</feature>
<name>A0ABX0Y993_9ACTN</name>
<dbReference type="Gene3D" id="2.60.40.10">
    <property type="entry name" value="Immunoglobulins"/>
    <property type="match status" value="1"/>
</dbReference>
<dbReference type="Pfam" id="PF24907">
    <property type="entry name" value="SIBA-E_N"/>
    <property type="match status" value="1"/>
</dbReference>
<accession>A0ABX0Y993</accession>
<dbReference type="EMBL" id="JAATVY010000038">
    <property type="protein sequence ID" value="NJC73834.1"/>
    <property type="molecule type" value="Genomic_DNA"/>
</dbReference>
<proteinExistence type="predicted"/>
<dbReference type="InterPro" id="IPR056844">
    <property type="entry name" value="SibA-E_N"/>
</dbReference>
<dbReference type="InterPro" id="IPR013783">
    <property type="entry name" value="Ig-like_fold"/>
</dbReference>
<evidence type="ECO:0000259" key="1">
    <source>
        <dbReference type="Pfam" id="PF24907"/>
    </source>
</evidence>
<feature type="domain" description="Integrin beta-like protein A-E N-terminal" evidence="1">
    <location>
        <begin position="50"/>
        <end position="172"/>
    </location>
</feature>
<evidence type="ECO:0000313" key="3">
    <source>
        <dbReference type="Proteomes" id="UP000722989"/>
    </source>
</evidence>
<dbReference type="Proteomes" id="UP000722989">
    <property type="component" value="Unassembled WGS sequence"/>
</dbReference>
<protein>
    <recommendedName>
        <fullName evidence="1">Integrin beta-like protein A-E N-terminal domain-containing protein</fullName>
    </recommendedName>
</protein>
<sequence length="427" mass="43932">MQSLLGMSRRGFNALVRFVVVCVVTATAAITATVVSSAPAWASHFRAAQLSWSRSDATSRIVTIEMTQTFRRSYYTPLPNVGSVLQTGMTLAFGDGASANPYMLVTTVDVANDVFTAEAINNSSPTSGHLLHTYPSATGSYTAMLSGCCRLSATSGHINNPDGNTQIKSLVNLGSGALSSVSSSLPPIVDCPRNSPCNFTVPTSLPADETASYRLSNSTDAGAFTQPSGAAVSASGLFTWNTTGQRLASAPLDTYYSAQVTITASVNGRAASSVAVDFFLRITNQANNPPAWVAPTVADGTIIDATPGKPITVSVAASDPDSGNTVTLGVLNKPADATFATSGTNPASGTFTWTPATAASTTLNFTAADQYGLQAIQRSITINANKKAPTLVWPAPASVVYGTALDDTQLNAGLSTADGTLTPPHAG</sequence>
<dbReference type="RefSeq" id="WP_167928742.1">
    <property type="nucleotide sequence ID" value="NZ_JAATVY010000038.1"/>
</dbReference>
<organism evidence="2 3">
    <name type="scientific">Planosporangium thailandense</name>
    <dbReference type="NCBI Taxonomy" id="765197"/>
    <lineage>
        <taxon>Bacteria</taxon>
        <taxon>Bacillati</taxon>
        <taxon>Actinomycetota</taxon>
        <taxon>Actinomycetes</taxon>
        <taxon>Micromonosporales</taxon>
        <taxon>Micromonosporaceae</taxon>
        <taxon>Planosporangium</taxon>
    </lineage>
</organism>